<organism evidence="1 2">
    <name type="scientific">Intoshia linei</name>
    <dbReference type="NCBI Taxonomy" id="1819745"/>
    <lineage>
        <taxon>Eukaryota</taxon>
        <taxon>Metazoa</taxon>
        <taxon>Spiralia</taxon>
        <taxon>Lophotrochozoa</taxon>
        <taxon>Mesozoa</taxon>
        <taxon>Orthonectida</taxon>
        <taxon>Rhopaluridae</taxon>
        <taxon>Intoshia</taxon>
    </lineage>
</organism>
<comment type="caution">
    <text evidence="1">The sequence shown here is derived from an EMBL/GenBank/DDBJ whole genome shotgun (WGS) entry which is preliminary data.</text>
</comment>
<gene>
    <name evidence="1" type="ORF">A3Q56_04086</name>
</gene>
<evidence type="ECO:0000313" key="2">
    <source>
        <dbReference type="Proteomes" id="UP000078046"/>
    </source>
</evidence>
<name>A0A177B1M5_9BILA</name>
<keyword evidence="2" id="KW-1185">Reference proteome</keyword>
<reference evidence="1 2" key="1">
    <citation type="submission" date="2016-04" db="EMBL/GenBank/DDBJ databases">
        <title>The genome of Intoshia linei affirms orthonectids as highly simplified spiralians.</title>
        <authorList>
            <person name="Mikhailov K.V."/>
            <person name="Slusarev G.S."/>
            <person name="Nikitin M.A."/>
            <person name="Logacheva M.D."/>
            <person name="Penin A."/>
            <person name="Aleoshin V."/>
            <person name="Panchin Y.V."/>
        </authorList>
    </citation>
    <scope>NUCLEOTIDE SEQUENCE [LARGE SCALE GENOMIC DNA]</scope>
    <source>
        <strain evidence="1">Intl2013</strain>
        <tissue evidence="1">Whole animal</tissue>
    </source>
</reference>
<accession>A0A177B1M5</accession>
<dbReference type="AlphaFoldDB" id="A0A177B1M5"/>
<evidence type="ECO:0000313" key="1">
    <source>
        <dbReference type="EMBL" id="OAF68175.1"/>
    </source>
</evidence>
<proteinExistence type="predicted"/>
<sequence length="93" mass="10751">MKPSMKAYILSEPVKISENVKPRTYKLSDNSIWQYSRLTKIQNLSNKKIDDILIDVNTEPSAETINDIGITNIPSKRVWRKPAYLIDYILNTP</sequence>
<dbReference type="EMBL" id="LWCA01000499">
    <property type="protein sequence ID" value="OAF68175.1"/>
    <property type="molecule type" value="Genomic_DNA"/>
</dbReference>
<protein>
    <submittedName>
        <fullName evidence="1">Uncharacterized protein</fullName>
    </submittedName>
</protein>
<dbReference type="Proteomes" id="UP000078046">
    <property type="component" value="Unassembled WGS sequence"/>
</dbReference>